<accession>A0A839SS46</accession>
<comment type="caution">
    <text evidence="2">The sequence shown here is derived from an EMBL/GenBank/DDBJ whole genome shotgun (WGS) entry which is preliminary data.</text>
</comment>
<dbReference type="Proteomes" id="UP000581135">
    <property type="component" value="Unassembled WGS sequence"/>
</dbReference>
<dbReference type="InterPro" id="IPR012667">
    <property type="entry name" value="CbtB_put"/>
</dbReference>
<proteinExistence type="predicted"/>
<dbReference type="RefSeq" id="WP_183415942.1">
    <property type="nucleotide sequence ID" value="NZ_JACHXA010000003.1"/>
</dbReference>
<sequence>MKSATAVQRQSAARAPLAAKRIAGASLALILGLGLLTVGGFASGDLLHDAAHDGRHSFAFPCH</sequence>
<protein>
    <submittedName>
        <fullName evidence="2">Cobalt transporter subunit CbtB</fullName>
    </submittedName>
</protein>
<evidence type="ECO:0000256" key="1">
    <source>
        <dbReference type="SAM" id="Phobius"/>
    </source>
</evidence>
<dbReference type="Pfam" id="PF09489">
    <property type="entry name" value="CbtB"/>
    <property type="match status" value="1"/>
</dbReference>
<keyword evidence="3" id="KW-1185">Reference proteome</keyword>
<keyword evidence="1" id="KW-1133">Transmembrane helix</keyword>
<dbReference type="EMBL" id="JACHXA010000003">
    <property type="protein sequence ID" value="MBB3065138.1"/>
    <property type="molecule type" value="Genomic_DNA"/>
</dbReference>
<keyword evidence="1" id="KW-0472">Membrane</keyword>
<dbReference type="AlphaFoldDB" id="A0A839SS46"/>
<organism evidence="2 3">
    <name type="scientific">Limibacillus halophilus</name>
    <dbReference type="NCBI Taxonomy" id="1579333"/>
    <lineage>
        <taxon>Bacteria</taxon>
        <taxon>Pseudomonadati</taxon>
        <taxon>Pseudomonadota</taxon>
        <taxon>Alphaproteobacteria</taxon>
        <taxon>Rhodospirillales</taxon>
        <taxon>Rhodovibrionaceae</taxon>
        <taxon>Limibacillus</taxon>
    </lineage>
</organism>
<name>A0A839SS46_9PROT</name>
<keyword evidence="1" id="KW-0812">Transmembrane</keyword>
<evidence type="ECO:0000313" key="2">
    <source>
        <dbReference type="EMBL" id="MBB3065138.1"/>
    </source>
</evidence>
<gene>
    <name evidence="2" type="ORF">FHR98_001417</name>
</gene>
<evidence type="ECO:0000313" key="3">
    <source>
        <dbReference type="Proteomes" id="UP000581135"/>
    </source>
</evidence>
<reference evidence="2 3" key="1">
    <citation type="submission" date="2020-08" db="EMBL/GenBank/DDBJ databases">
        <title>Genomic Encyclopedia of Type Strains, Phase III (KMG-III): the genomes of soil and plant-associated and newly described type strains.</title>
        <authorList>
            <person name="Whitman W."/>
        </authorList>
    </citation>
    <scope>NUCLEOTIDE SEQUENCE [LARGE SCALE GENOMIC DNA]</scope>
    <source>
        <strain evidence="2 3">CECT 8803</strain>
    </source>
</reference>
<feature type="transmembrane region" description="Helical" evidence="1">
    <location>
        <begin position="21"/>
        <end position="42"/>
    </location>
</feature>